<accession>A0A811UYR4</accession>
<reference evidence="1" key="1">
    <citation type="submission" date="2020-11" db="EMBL/GenBank/DDBJ databases">
        <authorList>
            <person name="Whitehead M."/>
        </authorList>
    </citation>
    <scope>NUCLEOTIDE SEQUENCE</scope>
    <source>
        <strain evidence="1">EGII</strain>
    </source>
</reference>
<sequence>MKYHDHCKHREADECIRDRNNRRNGTDGGKTVMRYAQHYNHTRTYISIVYSIINDTCKGPTGRYDDKAIISKNRIFC</sequence>
<dbReference type="AlphaFoldDB" id="A0A811UYR4"/>
<gene>
    <name evidence="1" type="ORF">CCAP1982_LOCUS12217</name>
</gene>
<organism evidence="1 2">
    <name type="scientific">Ceratitis capitata</name>
    <name type="common">Mediterranean fruit fly</name>
    <name type="synonym">Tephritis capitata</name>
    <dbReference type="NCBI Taxonomy" id="7213"/>
    <lineage>
        <taxon>Eukaryota</taxon>
        <taxon>Metazoa</taxon>
        <taxon>Ecdysozoa</taxon>
        <taxon>Arthropoda</taxon>
        <taxon>Hexapoda</taxon>
        <taxon>Insecta</taxon>
        <taxon>Pterygota</taxon>
        <taxon>Neoptera</taxon>
        <taxon>Endopterygota</taxon>
        <taxon>Diptera</taxon>
        <taxon>Brachycera</taxon>
        <taxon>Muscomorpha</taxon>
        <taxon>Tephritoidea</taxon>
        <taxon>Tephritidae</taxon>
        <taxon>Ceratitis</taxon>
        <taxon>Ceratitis</taxon>
    </lineage>
</organism>
<evidence type="ECO:0000313" key="1">
    <source>
        <dbReference type="EMBL" id="CAD7003781.1"/>
    </source>
</evidence>
<name>A0A811UYR4_CERCA</name>
<keyword evidence="2" id="KW-1185">Reference proteome</keyword>
<comment type="caution">
    <text evidence="1">The sequence shown here is derived from an EMBL/GenBank/DDBJ whole genome shotgun (WGS) entry which is preliminary data.</text>
</comment>
<proteinExistence type="predicted"/>
<dbReference type="EMBL" id="CAJHJT010000034">
    <property type="protein sequence ID" value="CAD7003781.1"/>
    <property type="molecule type" value="Genomic_DNA"/>
</dbReference>
<dbReference type="Proteomes" id="UP000606786">
    <property type="component" value="Unassembled WGS sequence"/>
</dbReference>
<protein>
    <submittedName>
        <fullName evidence="1">(Mediterranean fruit fly) hypothetical protein</fullName>
    </submittedName>
</protein>
<evidence type="ECO:0000313" key="2">
    <source>
        <dbReference type="Proteomes" id="UP000606786"/>
    </source>
</evidence>